<name>A0ABR4WH08_9GAMM</name>
<evidence type="ECO:0000256" key="1">
    <source>
        <dbReference type="SAM" id="SignalP"/>
    </source>
</evidence>
<evidence type="ECO:0000313" key="2">
    <source>
        <dbReference type="EMBL" id="KGD62906.1"/>
    </source>
</evidence>
<protein>
    <recommendedName>
        <fullName evidence="4">Porin</fullName>
    </recommendedName>
</protein>
<sequence>MSRVRTTIWTTVFSSTALAAAGLYADTTQSEIRRLQKELDRLKANLTQDAPTHSPSNHLQWPGFAVFGKVSVDAIYDDKNAGLDDLLIPSTIPAGDTHQQNFELHSKNSQLGLRVGEGSGPHAVFAVDVFGSIDGYDLRVRDFYFEYGALRAGYGYTALLDGAAWPLTLDSQGPNSAIFARQTGVRWQGEHLTVALEDPNPEVYDPDNLSSASGRRPDIIAAWIQSHGRGHLRVGLMNREIGVEFADGGQQFANATGGVLSGTLAVTDSLTLLASGSYGEAMAHYYNDLSGFGDSSMDGYVFATDGLKPLLAQGGYLAGQWQFRRDWTLAMVGGEITLEKNNELPGNAMRRTRYGTLSLIRQHDDSLSYGAELAYGMRDNQAGDRSEAPRVQLNLTYRFEHTHSRDH</sequence>
<gene>
    <name evidence="2" type="ORF">T9A_00226</name>
</gene>
<keyword evidence="1" id="KW-0732">Signal</keyword>
<evidence type="ECO:0008006" key="4">
    <source>
        <dbReference type="Google" id="ProtNLM"/>
    </source>
</evidence>
<feature type="chain" id="PRO_5045635025" description="Porin" evidence="1">
    <location>
        <begin position="20"/>
        <end position="407"/>
    </location>
</feature>
<evidence type="ECO:0000313" key="3">
    <source>
        <dbReference type="Proteomes" id="UP000029443"/>
    </source>
</evidence>
<dbReference type="EMBL" id="ARXU01000001">
    <property type="protein sequence ID" value="KGD62906.1"/>
    <property type="molecule type" value="Genomic_DNA"/>
</dbReference>
<proteinExistence type="predicted"/>
<dbReference type="RefSeq" id="WP_035244390.1">
    <property type="nucleotide sequence ID" value="NZ_ARXU01000001.1"/>
</dbReference>
<feature type="signal peptide" evidence="1">
    <location>
        <begin position="1"/>
        <end position="19"/>
    </location>
</feature>
<keyword evidence="3" id="KW-1185">Reference proteome</keyword>
<dbReference type="SUPFAM" id="SSF56935">
    <property type="entry name" value="Porins"/>
    <property type="match status" value="1"/>
</dbReference>
<organism evidence="2 3">
    <name type="scientific">Alcanivorax jadensis T9</name>
    <dbReference type="NCBI Taxonomy" id="1177181"/>
    <lineage>
        <taxon>Bacteria</taxon>
        <taxon>Pseudomonadati</taxon>
        <taxon>Pseudomonadota</taxon>
        <taxon>Gammaproteobacteria</taxon>
        <taxon>Oceanospirillales</taxon>
        <taxon>Alcanivoracaceae</taxon>
        <taxon>Alcanivorax</taxon>
    </lineage>
</organism>
<reference evidence="2 3" key="1">
    <citation type="submission" date="2012-09" db="EMBL/GenBank/DDBJ databases">
        <title>Genome Sequence of alkane-degrading Bacterium Alcanivorax jadensis T9.</title>
        <authorList>
            <person name="Lai Q."/>
            <person name="Shao Z."/>
        </authorList>
    </citation>
    <scope>NUCLEOTIDE SEQUENCE [LARGE SCALE GENOMIC DNA]</scope>
    <source>
        <strain evidence="2 3">T9</strain>
    </source>
</reference>
<comment type="caution">
    <text evidence="2">The sequence shown here is derived from an EMBL/GenBank/DDBJ whole genome shotgun (WGS) entry which is preliminary data.</text>
</comment>
<dbReference type="Proteomes" id="UP000029443">
    <property type="component" value="Unassembled WGS sequence"/>
</dbReference>
<accession>A0ABR4WH08</accession>